<dbReference type="InterPro" id="IPR050563">
    <property type="entry name" value="4-hydroxybenzoyl-CoA_TE"/>
</dbReference>
<keyword evidence="2" id="KW-0378">Hydrolase</keyword>
<dbReference type="SUPFAM" id="SSF54637">
    <property type="entry name" value="Thioesterase/thiol ester dehydrase-isomerase"/>
    <property type="match status" value="1"/>
</dbReference>
<evidence type="ECO:0000256" key="2">
    <source>
        <dbReference type="ARBA" id="ARBA00022801"/>
    </source>
</evidence>
<dbReference type="InterPro" id="IPR006684">
    <property type="entry name" value="YbgC/YbaW"/>
</dbReference>
<dbReference type="InterPro" id="IPR029069">
    <property type="entry name" value="HotDog_dom_sf"/>
</dbReference>
<dbReference type="Pfam" id="PF13279">
    <property type="entry name" value="4HBT_2"/>
    <property type="match status" value="1"/>
</dbReference>
<dbReference type="Gene3D" id="3.10.129.10">
    <property type="entry name" value="Hotdog Thioesterase"/>
    <property type="match status" value="1"/>
</dbReference>
<comment type="similarity">
    <text evidence="1">Belongs to the 4-hydroxybenzoyl-CoA thioesterase family.</text>
</comment>
<dbReference type="AlphaFoldDB" id="A0A8J6NPV4"/>
<dbReference type="CDD" id="cd00586">
    <property type="entry name" value="4HBT"/>
    <property type="match status" value="1"/>
</dbReference>
<organism evidence="3 4">
    <name type="scientific">Candidatus Desulfatibia profunda</name>
    <dbReference type="NCBI Taxonomy" id="2841695"/>
    <lineage>
        <taxon>Bacteria</taxon>
        <taxon>Pseudomonadati</taxon>
        <taxon>Thermodesulfobacteriota</taxon>
        <taxon>Desulfobacteria</taxon>
        <taxon>Desulfobacterales</taxon>
        <taxon>Desulfobacterales incertae sedis</taxon>
        <taxon>Candidatus Desulfatibia</taxon>
    </lineage>
</organism>
<dbReference type="GO" id="GO:0047617">
    <property type="term" value="F:fatty acyl-CoA hydrolase activity"/>
    <property type="evidence" value="ECO:0007669"/>
    <property type="project" value="TreeGrafter"/>
</dbReference>
<sequence length="141" mass="16537">MKWTETEETVRFNEVDEWGMAWHGHYAAWFEAGRMDLLRRFDLMPSQMVELGYIAPVIRLECDFKHPAKCGDRIIIRSTVVKPEIAALKFNFEIRLKENQTLLARGESTQVLLTNAKKMIYRLSGELEKRINNLVTYCRQA</sequence>
<dbReference type="PANTHER" id="PTHR31793">
    <property type="entry name" value="4-HYDROXYBENZOYL-COA THIOESTERASE FAMILY MEMBER"/>
    <property type="match status" value="1"/>
</dbReference>
<evidence type="ECO:0000256" key="1">
    <source>
        <dbReference type="ARBA" id="ARBA00005953"/>
    </source>
</evidence>
<comment type="caution">
    <text evidence="3">The sequence shown here is derived from an EMBL/GenBank/DDBJ whole genome shotgun (WGS) entry which is preliminary data.</text>
</comment>
<proteinExistence type="inferred from homology"/>
<name>A0A8J6NPV4_9BACT</name>
<protein>
    <submittedName>
        <fullName evidence="3">Acyl-CoA thioesterase</fullName>
    </submittedName>
</protein>
<evidence type="ECO:0000313" key="3">
    <source>
        <dbReference type="EMBL" id="MBC8360776.1"/>
    </source>
</evidence>
<reference evidence="3 4" key="1">
    <citation type="submission" date="2020-08" db="EMBL/GenBank/DDBJ databases">
        <title>Bridging the membrane lipid divide: bacteria of the FCB group superphylum have the potential to synthesize archaeal ether lipids.</title>
        <authorList>
            <person name="Villanueva L."/>
            <person name="Von Meijenfeldt F.A.B."/>
            <person name="Westbye A.B."/>
            <person name="Yadav S."/>
            <person name="Hopmans E.C."/>
            <person name="Dutilh B.E."/>
            <person name="Sinninghe Damste J.S."/>
        </authorList>
    </citation>
    <scope>NUCLEOTIDE SEQUENCE [LARGE SCALE GENOMIC DNA]</scope>
    <source>
        <strain evidence="3">NIOZ-UU30</strain>
    </source>
</reference>
<dbReference type="PANTHER" id="PTHR31793:SF27">
    <property type="entry name" value="NOVEL THIOESTERASE SUPERFAMILY DOMAIN AND SAPOSIN A-TYPE DOMAIN CONTAINING PROTEIN (0610012H03RIK)"/>
    <property type="match status" value="1"/>
</dbReference>
<accession>A0A8J6NPV4</accession>
<gene>
    <name evidence="3" type="ORF">H8E23_05215</name>
</gene>
<dbReference type="Proteomes" id="UP000603434">
    <property type="component" value="Unassembled WGS sequence"/>
</dbReference>
<dbReference type="PIRSF" id="PIRSF003230">
    <property type="entry name" value="YbgC"/>
    <property type="match status" value="1"/>
</dbReference>
<evidence type="ECO:0000313" key="4">
    <source>
        <dbReference type="Proteomes" id="UP000603434"/>
    </source>
</evidence>
<dbReference type="EMBL" id="JACNJH010000105">
    <property type="protein sequence ID" value="MBC8360776.1"/>
    <property type="molecule type" value="Genomic_DNA"/>
</dbReference>